<comment type="caution">
    <text evidence="1">The sequence shown here is derived from an EMBL/GenBank/DDBJ whole genome shotgun (WGS) entry which is preliminary data.</text>
</comment>
<organism evidence="1 2">
    <name type="scientific">Parelaphostrongylus tenuis</name>
    <name type="common">Meningeal worm</name>
    <dbReference type="NCBI Taxonomy" id="148309"/>
    <lineage>
        <taxon>Eukaryota</taxon>
        <taxon>Metazoa</taxon>
        <taxon>Ecdysozoa</taxon>
        <taxon>Nematoda</taxon>
        <taxon>Chromadorea</taxon>
        <taxon>Rhabditida</taxon>
        <taxon>Rhabditina</taxon>
        <taxon>Rhabditomorpha</taxon>
        <taxon>Strongyloidea</taxon>
        <taxon>Metastrongylidae</taxon>
        <taxon>Parelaphostrongylus</taxon>
    </lineage>
</organism>
<proteinExistence type="predicted"/>
<protein>
    <submittedName>
        <fullName evidence="1">Uncharacterized protein</fullName>
    </submittedName>
</protein>
<keyword evidence="2" id="KW-1185">Reference proteome</keyword>
<evidence type="ECO:0000313" key="1">
    <source>
        <dbReference type="EMBL" id="KAJ1363080.1"/>
    </source>
</evidence>
<reference evidence="1" key="1">
    <citation type="submission" date="2021-06" db="EMBL/GenBank/DDBJ databases">
        <title>Parelaphostrongylus tenuis whole genome reference sequence.</title>
        <authorList>
            <person name="Garwood T.J."/>
            <person name="Larsen P.A."/>
            <person name="Fountain-Jones N.M."/>
            <person name="Garbe J.R."/>
            <person name="Macchietto M.G."/>
            <person name="Kania S.A."/>
            <person name="Gerhold R.W."/>
            <person name="Richards J.E."/>
            <person name="Wolf T.M."/>
        </authorList>
    </citation>
    <scope>NUCLEOTIDE SEQUENCE</scope>
    <source>
        <strain evidence="1">MNPRO001-30</strain>
        <tissue evidence="1">Meninges</tissue>
    </source>
</reference>
<dbReference type="Proteomes" id="UP001196413">
    <property type="component" value="Unassembled WGS sequence"/>
</dbReference>
<evidence type="ECO:0000313" key="2">
    <source>
        <dbReference type="Proteomes" id="UP001196413"/>
    </source>
</evidence>
<dbReference type="EMBL" id="JAHQIW010004605">
    <property type="protein sequence ID" value="KAJ1363080.1"/>
    <property type="molecule type" value="Genomic_DNA"/>
</dbReference>
<sequence>MFNQHGLGDLEMRHSSELWTDGDCEVCPIFNLTSGSRSIVENSSREYLLHPEMRKNDEIVAEVFSTSLKQCESARQHVLAFLAGASLRADHPVGSSFKKKEIRVPSKILLQLKPKNSPSKQTN</sequence>
<gene>
    <name evidence="1" type="ORF">KIN20_022845</name>
</gene>
<name>A0AAD5MQU5_PARTN</name>
<dbReference type="AlphaFoldDB" id="A0AAD5MQU5"/>
<accession>A0AAD5MQU5</accession>